<keyword evidence="1" id="KW-0812">Transmembrane</keyword>
<proteinExistence type="predicted"/>
<dbReference type="Proteomes" id="UP000694018">
    <property type="component" value="Chromosome"/>
</dbReference>
<gene>
    <name evidence="2" type="ORF">J5U23_01867</name>
</gene>
<accession>A0A8F5BPC3</accession>
<dbReference type="EMBL" id="CP077717">
    <property type="protein sequence ID" value="QXJ28998.1"/>
    <property type="molecule type" value="Genomic_DNA"/>
</dbReference>
<evidence type="ECO:0000256" key="1">
    <source>
        <dbReference type="SAM" id="Phobius"/>
    </source>
</evidence>
<protein>
    <submittedName>
        <fullName evidence="2">Uncharacterized protein</fullName>
    </submittedName>
</protein>
<evidence type="ECO:0000313" key="2">
    <source>
        <dbReference type="EMBL" id="QXJ28998.1"/>
    </source>
</evidence>
<keyword evidence="1" id="KW-1133">Transmembrane helix</keyword>
<keyword evidence="1" id="KW-0472">Membrane</keyword>
<organism evidence="2 3">
    <name type="scientific">Saccharolobus shibatae (strain ATCC 51178 / DSM 5389 / JCM 8931 / NBRC 15437 / B12)</name>
    <name type="common">Sulfolobus shibatae</name>
    <dbReference type="NCBI Taxonomy" id="523848"/>
    <lineage>
        <taxon>Archaea</taxon>
        <taxon>Thermoproteota</taxon>
        <taxon>Thermoprotei</taxon>
        <taxon>Sulfolobales</taxon>
        <taxon>Sulfolobaceae</taxon>
        <taxon>Saccharolobus</taxon>
    </lineage>
</organism>
<sequence>MLSLEEFRVRSRICDVGKELVLVLLCYFLLNVWFLVLGGG</sequence>
<reference evidence="2" key="1">
    <citation type="journal article" date="2021" name="Environ. Microbiol.">
        <title>New insights into the diversity and evolution of the archaeal mobilome from three complete genomes of Saccharolobus shibatae.</title>
        <authorList>
            <person name="Medvedeva S."/>
            <person name="Brandt D."/>
            <person name="Cvirkaite-Krupovic V."/>
            <person name="Liu Y."/>
            <person name="Severinov K."/>
            <person name="Ishino S."/>
            <person name="Ishino Y."/>
            <person name="Prangishvili D."/>
            <person name="Kalinowski J."/>
            <person name="Krupovic M."/>
        </authorList>
    </citation>
    <scope>NUCLEOTIDE SEQUENCE</scope>
    <source>
        <strain evidence="2">B12</strain>
    </source>
</reference>
<feature type="transmembrane region" description="Helical" evidence="1">
    <location>
        <begin position="20"/>
        <end position="39"/>
    </location>
</feature>
<evidence type="ECO:0000313" key="3">
    <source>
        <dbReference type="Proteomes" id="UP000694018"/>
    </source>
</evidence>
<dbReference type="AlphaFoldDB" id="A0A8F5BPC3"/>
<name>A0A8F5BPC3_SACSH</name>
<dbReference type="KEGG" id="sshi:J5U23_01867"/>